<evidence type="ECO:0000313" key="1">
    <source>
        <dbReference type="Proteomes" id="UP000790787"/>
    </source>
</evidence>
<organism evidence="1 2">
    <name type="scientific">Nicotiana tabacum</name>
    <name type="common">Common tobacco</name>
    <dbReference type="NCBI Taxonomy" id="4097"/>
    <lineage>
        <taxon>Eukaryota</taxon>
        <taxon>Viridiplantae</taxon>
        <taxon>Streptophyta</taxon>
        <taxon>Embryophyta</taxon>
        <taxon>Tracheophyta</taxon>
        <taxon>Spermatophyta</taxon>
        <taxon>Magnoliopsida</taxon>
        <taxon>eudicotyledons</taxon>
        <taxon>Gunneridae</taxon>
        <taxon>Pentapetalae</taxon>
        <taxon>asterids</taxon>
        <taxon>lamiids</taxon>
        <taxon>Solanales</taxon>
        <taxon>Solanaceae</taxon>
        <taxon>Nicotianoideae</taxon>
        <taxon>Nicotianeae</taxon>
        <taxon>Nicotiana</taxon>
    </lineage>
</organism>
<protein>
    <submittedName>
        <fullName evidence="2">Uncharacterized protein LOC142166022</fullName>
    </submittedName>
</protein>
<gene>
    <name evidence="2" type="primary">LOC142166022</name>
</gene>
<accession>A0AC58S6A9</accession>
<keyword evidence="1" id="KW-1185">Reference proteome</keyword>
<sequence length="137" mass="16150">MENYVENVWDFVNTPKILYHDDGYYIFTFDSLEDRDKVMQLGPYIFHNKPFILKNWSLDFVFDPKCLNVIPLWVRFPNLPVGHWPAEALSKLASVVGRPMYTDLYTTEMDRISFARVLVEIDISHPLRSDIEIHTPV</sequence>
<reference evidence="2" key="2">
    <citation type="submission" date="2025-08" db="UniProtKB">
        <authorList>
            <consortium name="RefSeq"/>
        </authorList>
    </citation>
    <scope>IDENTIFICATION</scope>
    <source>
        <tissue evidence="2">Leaf</tissue>
    </source>
</reference>
<name>A0AC58S6A9_TOBAC</name>
<proteinExistence type="predicted"/>
<evidence type="ECO:0000313" key="2">
    <source>
        <dbReference type="RefSeq" id="XP_075080525.1"/>
    </source>
</evidence>
<dbReference type="RefSeq" id="XP_075080525.1">
    <property type="nucleotide sequence ID" value="XM_075224424.1"/>
</dbReference>
<dbReference type="Proteomes" id="UP000790787">
    <property type="component" value="Chromosome 11"/>
</dbReference>
<reference evidence="1" key="1">
    <citation type="journal article" date="2014" name="Nat. Commun.">
        <title>The tobacco genome sequence and its comparison with those of tomato and potato.</title>
        <authorList>
            <person name="Sierro N."/>
            <person name="Battey J.N."/>
            <person name="Ouadi S."/>
            <person name="Bakaher N."/>
            <person name="Bovet L."/>
            <person name="Willig A."/>
            <person name="Goepfert S."/>
            <person name="Peitsch M.C."/>
            <person name="Ivanov N.V."/>
        </authorList>
    </citation>
    <scope>NUCLEOTIDE SEQUENCE [LARGE SCALE GENOMIC DNA]</scope>
</reference>